<name>A0A448WQY1_9PLAT</name>
<evidence type="ECO:0000313" key="2">
    <source>
        <dbReference type="Proteomes" id="UP000784294"/>
    </source>
</evidence>
<proteinExistence type="predicted"/>
<organism evidence="1 2">
    <name type="scientific">Protopolystoma xenopodis</name>
    <dbReference type="NCBI Taxonomy" id="117903"/>
    <lineage>
        <taxon>Eukaryota</taxon>
        <taxon>Metazoa</taxon>
        <taxon>Spiralia</taxon>
        <taxon>Lophotrochozoa</taxon>
        <taxon>Platyhelminthes</taxon>
        <taxon>Monogenea</taxon>
        <taxon>Polyopisthocotylea</taxon>
        <taxon>Polystomatidea</taxon>
        <taxon>Polystomatidae</taxon>
        <taxon>Protopolystoma</taxon>
    </lineage>
</organism>
<reference evidence="1" key="1">
    <citation type="submission" date="2018-11" db="EMBL/GenBank/DDBJ databases">
        <authorList>
            <consortium name="Pathogen Informatics"/>
        </authorList>
    </citation>
    <scope>NUCLEOTIDE SEQUENCE</scope>
</reference>
<sequence>MLRLSFADAQLTPLLFRKHKPTLLRWQSAMLVKLRTNPRSKSLQLAQHIQKWSDSKQSKRCHPRVLAWIPLGEWLCEVRKPRSG</sequence>
<gene>
    <name evidence="1" type="ORF">PXEA_LOCUS11378</name>
</gene>
<dbReference type="Proteomes" id="UP000784294">
    <property type="component" value="Unassembled WGS sequence"/>
</dbReference>
<dbReference type="EMBL" id="CAAALY010034917">
    <property type="protein sequence ID" value="VEL17938.1"/>
    <property type="molecule type" value="Genomic_DNA"/>
</dbReference>
<protein>
    <submittedName>
        <fullName evidence="1">Uncharacterized protein</fullName>
    </submittedName>
</protein>
<evidence type="ECO:0000313" key="1">
    <source>
        <dbReference type="EMBL" id="VEL17938.1"/>
    </source>
</evidence>
<dbReference type="AlphaFoldDB" id="A0A448WQY1"/>
<comment type="caution">
    <text evidence="1">The sequence shown here is derived from an EMBL/GenBank/DDBJ whole genome shotgun (WGS) entry which is preliminary data.</text>
</comment>
<accession>A0A448WQY1</accession>
<keyword evidence="2" id="KW-1185">Reference proteome</keyword>